<dbReference type="GO" id="GO:0043041">
    <property type="term" value="P:amino acid activation for nonribosomal peptide biosynthetic process"/>
    <property type="evidence" value="ECO:0007669"/>
    <property type="project" value="TreeGrafter"/>
</dbReference>
<comment type="caution">
    <text evidence="2">The sequence shown here is derived from an EMBL/GenBank/DDBJ whole genome shotgun (WGS) entry which is preliminary data.</text>
</comment>
<dbReference type="GO" id="GO:0003824">
    <property type="term" value="F:catalytic activity"/>
    <property type="evidence" value="ECO:0007669"/>
    <property type="project" value="InterPro"/>
</dbReference>
<organism evidence="2 3">
    <name type="scientific">Actinocrinis puniceicyclus</name>
    <dbReference type="NCBI Taxonomy" id="977794"/>
    <lineage>
        <taxon>Bacteria</taxon>
        <taxon>Bacillati</taxon>
        <taxon>Actinomycetota</taxon>
        <taxon>Actinomycetes</taxon>
        <taxon>Catenulisporales</taxon>
        <taxon>Actinospicaceae</taxon>
        <taxon>Actinocrinis</taxon>
    </lineage>
</organism>
<dbReference type="GO" id="GO:0044550">
    <property type="term" value="P:secondary metabolite biosynthetic process"/>
    <property type="evidence" value="ECO:0007669"/>
    <property type="project" value="TreeGrafter"/>
</dbReference>
<gene>
    <name evidence="2" type="ORF">KGA66_02465</name>
</gene>
<evidence type="ECO:0000259" key="1">
    <source>
        <dbReference type="Pfam" id="PF00668"/>
    </source>
</evidence>
<accession>A0A8J7WJ66</accession>
<dbReference type="AlphaFoldDB" id="A0A8J7WJ66"/>
<dbReference type="Gene3D" id="3.30.559.30">
    <property type="entry name" value="Nonribosomal peptide synthetase, condensation domain"/>
    <property type="match status" value="1"/>
</dbReference>
<protein>
    <recommendedName>
        <fullName evidence="1">Condensation domain-containing protein</fullName>
    </recommendedName>
</protein>
<dbReference type="Gene3D" id="3.30.559.10">
    <property type="entry name" value="Chloramphenicol acetyltransferase-like domain"/>
    <property type="match status" value="1"/>
</dbReference>
<keyword evidence="3" id="KW-1185">Reference proteome</keyword>
<dbReference type="InterPro" id="IPR023213">
    <property type="entry name" value="CAT-like_dom_sf"/>
</dbReference>
<dbReference type="PANTHER" id="PTHR45527:SF1">
    <property type="entry name" value="FATTY ACID SYNTHASE"/>
    <property type="match status" value="1"/>
</dbReference>
<evidence type="ECO:0000313" key="3">
    <source>
        <dbReference type="Proteomes" id="UP000677913"/>
    </source>
</evidence>
<dbReference type="GO" id="GO:0005737">
    <property type="term" value="C:cytoplasm"/>
    <property type="evidence" value="ECO:0007669"/>
    <property type="project" value="TreeGrafter"/>
</dbReference>
<dbReference type="Pfam" id="PF00668">
    <property type="entry name" value="Condensation"/>
    <property type="match status" value="1"/>
</dbReference>
<name>A0A8J7WJ66_9ACTN</name>
<dbReference type="Proteomes" id="UP000677913">
    <property type="component" value="Unassembled WGS sequence"/>
</dbReference>
<dbReference type="PANTHER" id="PTHR45527">
    <property type="entry name" value="NONRIBOSOMAL PEPTIDE SYNTHETASE"/>
    <property type="match status" value="1"/>
</dbReference>
<dbReference type="InterPro" id="IPR001242">
    <property type="entry name" value="Condensation_dom"/>
</dbReference>
<proteinExistence type="predicted"/>
<dbReference type="SUPFAM" id="SSF52777">
    <property type="entry name" value="CoA-dependent acyltransferases"/>
    <property type="match status" value="2"/>
</dbReference>
<dbReference type="GO" id="GO:0008610">
    <property type="term" value="P:lipid biosynthetic process"/>
    <property type="evidence" value="ECO:0007669"/>
    <property type="project" value="UniProtKB-ARBA"/>
</dbReference>
<reference evidence="2" key="1">
    <citation type="submission" date="2021-04" db="EMBL/GenBank/DDBJ databases">
        <title>Genome based classification of Actinospica acidithermotolerans sp. nov., an actinobacterium isolated from an Indonesian hot spring.</title>
        <authorList>
            <person name="Kusuma A.B."/>
            <person name="Putra K.E."/>
            <person name="Nafisah S."/>
            <person name="Loh J."/>
            <person name="Nouioui I."/>
            <person name="Goodfellow M."/>
        </authorList>
    </citation>
    <scope>NUCLEOTIDE SEQUENCE</scope>
    <source>
        <strain evidence="2">DSM 45618</strain>
    </source>
</reference>
<sequence length="424" mass="47324">MQERVVSRERATFGQLSLWRSIAKLPPAACNLPQIWALPRDAAKEEIEHALEDLERRHESLRTCYEERGEHGLTQVVQDPAAVSLETVEADAAQVAEELAAEPFDLSADRPWRARLVTARQVPSQLVICYHHIAVDAWAINQLHEEFLALLAGRPLPEDAPNCRELAVEQWSDARKNRRASARRYWREIFLAAPPMARDTGPSPVTSRWARHSSQEAAAAAHRLAKRLNVSVPSVLVAAYCMALARQSGERKLLVAVYANNRSDPRWERLVAAQTQIIPLLVAVDPDEEFGAFATRVHWESLRSYKHAAYNVDDVFEEGALHGYHGTVNGSFEGSVSGFFRYFFNYLGEYQKDQTIPRREMESGTAGRNIGAPLYLQAQDGDTLTCTLRENSTSTGFDGVIGLLRALEDVLVLADADAEPAEES</sequence>
<evidence type="ECO:0000313" key="2">
    <source>
        <dbReference type="EMBL" id="MBS2961895.1"/>
    </source>
</evidence>
<dbReference type="EMBL" id="JAGSXH010000005">
    <property type="protein sequence ID" value="MBS2961895.1"/>
    <property type="molecule type" value="Genomic_DNA"/>
</dbReference>
<feature type="domain" description="Condensation" evidence="1">
    <location>
        <begin position="28"/>
        <end position="321"/>
    </location>
</feature>
<dbReference type="GO" id="GO:0031177">
    <property type="term" value="F:phosphopantetheine binding"/>
    <property type="evidence" value="ECO:0007669"/>
    <property type="project" value="TreeGrafter"/>
</dbReference>